<dbReference type="Pfam" id="PF13477">
    <property type="entry name" value="Glyco_trans_4_2"/>
    <property type="match status" value="1"/>
</dbReference>
<dbReference type="GO" id="GO:0016757">
    <property type="term" value="F:glycosyltransferase activity"/>
    <property type="evidence" value="ECO:0007669"/>
    <property type="project" value="InterPro"/>
</dbReference>
<evidence type="ECO:0000259" key="2">
    <source>
        <dbReference type="Pfam" id="PF13477"/>
    </source>
</evidence>
<gene>
    <name evidence="3" type="ORF">B1991_02965</name>
</gene>
<proteinExistence type="predicted"/>
<dbReference type="GO" id="GO:1901135">
    <property type="term" value="P:carbohydrate derivative metabolic process"/>
    <property type="evidence" value="ECO:0007669"/>
    <property type="project" value="UniProtKB-ARBA"/>
</dbReference>
<dbReference type="SUPFAM" id="SSF53756">
    <property type="entry name" value="UDP-Glycosyltransferase/glycogen phosphorylase"/>
    <property type="match status" value="1"/>
</dbReference>
<organism evidence="3 4">
    <name type="scientific">Rhodanobacter lindaniclasticus</name>
    <dbReference type="NCBI Taxonomy" id="75310"/>
    <lineage>
        <taxon>Bacteria</taxon>
        <taxon>Pseudomonadati</taxon>
        <taxon>Pseudomonadota</taxon>
        <taxon>Gammaproteobacteria</taxon>
        <taxon>Lysobacterales</taxon>
        <taxon>Rhodanobacteraceae</taxon>
        <taxon>Rhodanobacter</taxon>
    </lineage>
</organism>
<evidence type="ECO:0000259" key="1">
    <source>
        <dbReference type="Pfam" id="PF00534"/>
    </source>
</evidence>
<evidence type="ECO:0000313" key="4">
    <source>
        <dbReference type="Proteomes" id="UP000306317"/>
    </source>
</evidence>
<feature type="domain" description="Glycosyl transferase family 1" evidence="1">
    <location>
        <begin position="197"/>
        <end position="354"/>
    </location>
</feature>
<dbReference type="Proteomes" id="UP000306317">
    <property type="component" value="Unassembled WGS sequence"/>
</dbReference>
<dbReference type="Pfam" id="PF00534">
    <property type="entry name" value="Glycos_transf_1"/>
    <property type="match status" value="1"/>
</dbReference>
<name>A0A4S3KKT2_9GAMM</name>
<dbReference type="InterPro" id="IPR001296">
    <property type="entry name" value="Glyco_trans_1"/>
</dbReference>
<dbReference type="CDD" id="cd03808">
    <property type="entry name" value="GT4_CapM-like"/>
    <property type="match status" value="1"/>
</dbReference>
<dbReference type="PANTHER" id="PTHR12526:SF638">
    <property type="entry name" value="SPORE COAT PROTEIN SA"/>
    <property type="match status" value="1"/>
</dbReference>
<dbReference type="OrthoDB" id="9775208at2"/>
<keyword evidence="4" id="KW-1185">Reference proteome</keyword>
<feature type="domain" description="Glycosyltransferase subfamily 4-like N-terminal" evidence="2">
    <location>
        <begin position="2"/>
        <end position="139"/>
    </location>
</feature>
<dbReference type="InterPro" id="IPR028098">
    <property type="entry name" value="Glyco_trans_4-like_N"/>
</dbReference>
<accession>A0A4S3KKT2</accession>
<dbReference type="EMBL" id="MWIO01000010">
    <property type="protein sequence ID" value="THD09280.1"/>
    <property type="molecule type" value="Genomic_DNA"/>
</dbReference>
<comment type="caution">
    <text evidence="3">The sequence shown here is derived from an EMBL/GenBank/DDBJ whole genome shotgun (WGS) entry which is preliminary data.</text>
</comment>
<dbReference type="Gene3D" id="3.40.50.2000">
    <property type="entry name" value="Glycogen Phosphorylase B"/>
    <property type="match status" value="2"/>
</dbReference>
<reference evidence="3 4" key="1">
    <citation type="submission" date="2017-02" db="EMBL/GenBank/DDBJ databases">
        <title>Whole genome sequencing of Rhodanobacter lindaniclasticus DSM 17932.</title>
        <authorList>
            <person name="Kumar S."/>
            <person name="Patil P."/>
            <person name="Patil P.B."/>
        </authorList>
    </citation>
    <scope>NUCLEOTIDE SEQUENCE [LARGE SCALE GENOMIC DNA]</scope>
    <source>
        <strain evidence="3 4">DSM 17932</strain>
    </source>
</reference>
<dbReference type="RefSeq" id="WP_136257218.1">
    <property type="nucleotide sequence ID" value="NZ_MWIO01000010.1"/>
</dbReference>
<dbReference type="AlphaFoldDB" id="A0A4S3KKT2"/>
<sequence length="389" mass="42932">MKIVFFANTDWYLYNFRRSLALAAQSSGYEVLLVSPSGAYGERLRGLGLRWQPLAGMDRRSLNPARELQLLASLVRLFRRERPALMHGFTIKCAVYGSLAAQLAGVPARVNAVAGLGYVFASNDRKARCLRPMVRAMLRLAMRGRRTRLILQNPDDQMMFRQSGLIGADRIDLIPGSGVDCTRFTPRANACDTRRPQPCVLLAARLLWDKGVAEYVEAARQLRAAGRRIRFLLAGMPDRGNPAAVPQATLQQWVEEGVIEWLGHVDDTSELFRSVDIVALPTYYREGLPKSLIEAAACARPLITTDMPGCREVVTNEVDGLLIPPHDAAALARAIARLVDAPELAARLGAAARAKALANFDERLVIERTLAVYRELLQPDRVAHAAAID</sequence>
<protein>
    <submittedName>
        <fullName evidence="3">Glycosyltransferase family 1 protein</fullName>
    </submittedName>
</protein>
<evidence type="ECO:0000313" key="3">
    <source>
        <dbReference type="EMBL" id="THD09280.1"/>
    </source>
</evidence>
<dbReference type="PANTHER" id="PTHR12526">
    <property type="entry name" value="GLYCOSYLTRANSFERASE"/>
    <property type="match status" value="1"/>
</dbReference>
<keyword evidence="3" id="KW-0808">Transferase</keyword>